<dbReference type="Proteomes" id="UP000265882">
    <property type="component" value="Unassembled WGS sequence"/>
</dbReference>
<dbReference type="Pfam" id="PF13091">
    <property type="entry name" value="PLDc_2"/>
    <property type="match status" value="1"/>
</dbReference>
<evidence type="ECO:0000256" key="2">
    <source>
        <dbReference type="ARBA" id="ARBA00022801"/>
    </source>
</evidence>
<organism evidence="6 7">
    <name type="scientific">Abyssobacteria bacterium (strain SURF_5)</name>
    <dbReference type="NCBI Taxonomy" id="2093360"/>
    <lineage>
        <taxon>Bacteria</taxon>
        <taxon>Pseudomonadati</taxon>
        <taxon>Candidatus Hydrogenedentota</taxon>
        <taxon>Candidatus Abyssobacteria</taxon>
    </lineage>
</organism>
<keyword evidence="4" id="KW-0812">Transmembrane</keyword>
<dbReference type="AlphaFoldDB" id="A0A3A4N1Q3"/>
<evidence type="ECO:0000313" key="7">
    <source>
        <dbReference type="Proteomes" id="UP000265882"/>
    </source>
</evidence>
<dbReference type="Gene3D" id="3.30.870.10">
    <property type="entry name" value="Endonuclease Chain A"/>
    <property type="match status" value="2"/>
</dbReference>
<feature type="transmembrane region" description="Helical" evidence="4">
    <location>
        <begin position="646"/>
        <end position="668"/>
    </location>
</feature>
<evidence type="ECO:0000256" key="1">
    <source>
        <dbReference type="ARBA" id="ARBA00022737"/>
    </source>
</evidence>
<dbReference type="SUPFAM" id="SSF56024">
    <property type="entry name" value="Phospholipase D/nuclease"/>
    <property type="match status" value="2"/>
</dbReference>
<dbReference type="SMART" id="SM00155">
    <property type="entry name" value="PLDc"/>
    <property type="match status" value="2"/>
</dbReference>
<protein>
    <recommendedName>
        <fullName evidence="5">PLD phosphodiesterase domain-containing protein</fullName>
    </recommendedName>
</protein>
<dbReference type="CDD" id="cd09140">
    <property type="entry name" value="PLDc_vPLD1_2_like_bac_1"/>
    <property type="match status" value="1"/>
</dbReference>
<dbReference type="InterPro" id="IPR015679">
    <property type="entry name" value="PLipase_D_fam"/>
</dbReference>
<evidence type="ECO:0000256" key="3">
    <source>
        <dbReference type="ARBA" id="ARBA00023098"/>
    </source>
</evidence>
<dbReference type="EMBL" id="QZKU01000128">
    <property type="protein sequence ID" value="RJP16043.1"/>
    <property type="molecule type" value="Genomic_DNA"/>
</dbReference>
<gene>
    <name evidence="6" type="ORF">C4520_18670</name>
</gene>
<dbReference type="PANTHER" id="PTHR18896:SF60">
    <property type="entry name" value="PHOSPHOLIPASE D"/>
    <property type="match status" value="1"/>
</dbReference>
<dbReference type="Pfam" id="PF00614">
    <property type="entry name" value="PLDc"/>
    <property type="match status" value="1"/>
</dbReference>
<accession>A0A3A4N1Q3</accession>
<keyword evidence="2" id="KW-0378">Hydrolase</keyword>
<dbReference type="GO" id="GO:0004630">
    <property type="term" value="F:phospholipase D activity"/>
    <property type="evidence" value="ECO:0007669"/>
    <property type="project" value="TreeGrafter"/>
</dbReference>
<dbReference type="GO" id="GO:0009395">
    <property type="term" value="P:phospholipid catabolic process"/>
    <property type="evidence" value="ECO:0007669"/>
    <property type="project" value="TreeGrafter"/>
</dbReference>
<keyword evidence="1" id="KW-0677">Repeat</keyword>
<evidence type="ECO:0000256" key="4">
    <source>
        <dbReference type="SAM" id="Phobius"/>
    </source>
</evidence>
<keyword evidence="4" id="KW-0472">Membrane</keyword>
<dbReference type="CDD" id="cd09143">
    <property type="entry name" value="PLDc_vPLD1_2_like_bac_2"/>
    <property type="match status" value="1"/>
</dbReference>
<dbReference type="PROSITE" id="PS50035">
    <property type="entry name" value="PLD"/>
    <property type="match status" value="2"/>
</dbReference>
<evidence type="ECO:0000313" key="6">
    <source>
        <dbReference type="EMBL" id="RJP16043.1"/>
    </source>
</evidence>
<dbReference type="InterPro" id="IPR032816">
    <property type="entry name" value="VTT_dom"/>
</dbReference>
<dbReference type="GO" id="GO:0005886">
    <property type="term" value="C:plasma membrane"/>
    <property type="evidence" value="ECO:0007669"/>
    <property type="project" value="TreeGrafter"/>
</dbReference>
<feature type="transmembrane region" description="Helical" evidence="4">
    <location>
        <begin position="536"/>
        <end position="563"/>
    </location>
</feature>
<keyword evidence="4" id="KW-1133">Transmembrane helix</keyword>
<reference evidence="6 7" key="1">
    <citation type="journal article" date="2017" name="ISME J.">
        <title>Energy and carbon metabolisms in a deep terrestrial subsurface fluid microbial community.</title>
        <authorList>
            <person name="Momper L."/>
            <person name="Jungbluth S.P."/>
            <person name="Lee M.D."/>
            <person name="Amend J.P."/>
        </authorList>
    </citation>
    <scope>NUCLEOTIDE SEQUENCE [LARGE SCALE GENOMIC DNA]</scope>
    <source>
        <strain evidence="6">SURF_5</strain>
    </source>
</reference>
<feature type="domain" description="PLD phosphodiesterase" evidence="5">
    <location>
        <begin position="131"/>
        <end position="158"/>
    </location>
</feature>
<name>A0A3A4N1Q3_ABYX5</name>
<dbReference type="PANTHER" id="PTHR18896">
    <property type="entry name" value="PHOSPHOLIPASE D"/>
    <property type="match status" value="1"/>
</dbReference>
<proteinExistence type="predicted"/>
<feature type="domain" description="PLD phosphodiesterase" evidence="5">
    <location>
        <begin position="348"/>
        <end position="375"/>
    </location>
</feature>
<keyword evidence="3" id="KW-0443">Lipid metabolism</keyword>
<dbReference type="InterPro" id="IPR025202">
    <property type="entry name" value="PLD-like_dom"/>
</dbReference>
<evidence type="ECO:0000259" key="5">
    <source>
        <dbReference type="PROSITE" id="PS50035"/>
    </source>
</evidence>
<dbReference type="Pfam" id="PF09335">
    <property type="entry name" value="VTT_dom"/>
    <property type="match status" value="1"/>
</dbReference>
<sequence length="721" mass="81009">MAQEGSSRIIEEGRNCWRIVKAHRVAFLVDAANYFAVLADALLRAERQVLIIGWDIDSRIELIRGDSSGEYPARLGEFLKALVSRTPHLHVYMLGWDFAFVYAFEREFFPIYNLDWAHRRLHFQFDGTHPIGASHHQKIVVIDDKIAFSGGIDLANRRWDTPRHATTDPLRTDAGGKAYAPTHDIQIAVDGPAAEALGDLARERWRRATCRRLRKRFEGVVDAWPESVKPDLENADVAIARTEPAYKRYPEVREVERLYLDSIAAAKRFIYIENQYFTSSIIGKALLDRLKEEDGPEVVMVVPERSAGWLSESTMDVCRTRLLKKLRAGDIHHRLRVYVPVVPGLGEDFVEVHDKLCIVDDALVRIGSANLCDRSMGIDTECDLAVEAREDGHIKKVIAGFRNRLLGQHLGVPEEMVSRTFESEGSLIKTIEKLQGNERTLVPLEREAPKWLDKIMPGSSLIDPERPIKADRLVQILLPKEDLKKSYINFLGIFLIILLVVALAGMWRWTALGEWFSMQNILHEANQLKGNALMPIFVYLFYLIGGLTFFPVMVMILATALFFEPLRGFFYSLTGCLLSASFSYFLGRTMGRNIVRRLSGASVNKLSERLGKNGLTALLALRIVPIAPFTAVNIVAGASHIRFGSYLLTTFLGLFPGIFAITILGHGLETLIHDPSPGGFAFLGGWAVLTIIIFVGMRKWLSKYSNGADKNRSDGKPKHGS</sequence>
<comment type="caution">
    <text evidence="6">The sequence shown here is derived from an EMBL/GenBank/DDBJ whole genome shotgun (WGS) entry which is preliminary data.</text>
</comment>
<feature type="transmembrane region" description="Helical" evidence="4">
    <location>
        <begin position="487"/>
        <end position="509"/>
    </location>
</feature>
<feature type="transmembrane region" description="Helical" evidence="4">
    <location>
        <begin position="680"/>
        <end position="697"/>
    </location>
</feature>
<feature type="transmembrane region" description="Helical" evidence="4">
    <location>
        <begin position="569"/>
        <end position="587"/>
    </location>
</feature>
<dbReference type="InterPro" id="IPR001736">
    <property type="entry name" value="PLipase_D/transphosphatidylase"/>
</dbReference>